<comment type="catalytic activity">
    <reaction evidence="18 20">
        <text>N-acetyl-alpha-D-glucosamine 1-phosphate + UTP + H(+) = UDP-N-acetyl-alpha-D-glucosamine + diphosphate</text>
        <dbReference type="Rhea" id="RHEA:13509"/>
        <dbReference type="ChEBI" id="CHEBI:15378"/>
        <dbReference type="ChEBI" id="CHEBI:33019"/>
        <dbReference type="ChEBI" id="CHEBI:46398"/>
        <dbReference type="ChEBI" id="CHEBI:57705"/>
        <dbReference type="ChEBI" id="CHEBI:57776"/>
        <dbReference type="EC" id="2.7.7.23"/>
    </reaction>
</comment>
<feature type="region of interest" description="N-acetyltransferase" evidence="20">
    <location>
        <begin position="249"/>
        <end position="463"/>
    </location>
</feature>
<dbReference type="EC" id="2.3.1.157" evidence="20"/>
<dbReference type="Proteomes" id="UP000003244">
    <property type="component" value="Unassembled WGS sequence"/>
</dbReference>
<keyword evidence="11 20" id="KW-0460">Magnesium</keyword>
<dbReference type="GO" id="GO:0003977">
    <property type="term" value="F:UDP-N-acetylglucosamine diphosphorylase activity"/>
    <property type="evidence" value="ECO:0007669"/>
    <property type="project" value="UniProtKB-UniRule"/>
</dbReference>
<dbReference type="GeneID" id="84800803"/>
<dbReference type="InterPro" id="IPR050065">
    <property type="entry name" value="GlmU-like"/>
</dbReference>
<comment type="function">
    <text evidence="19 20">Catalyzes the last two sequential reactions in the de novo biosynthetic pathway for UDP-N-acetylglucosamine (UDP-GlcNAc). The C-terminal domain catalyzes the transfer of acetyl group from acetyl coenzyme A to glucosamine-1-phosphate (GlcN-1-P) to produce N-acetylglucosamine-1-phosphate (GlcNAc-1-P), which is converted into UDP-GlcNAc by the transfer of uridine 5-monophosphate (from uridine 5-triphosphate), a reaction catalyzed by the N-terminal domain.</text>
</comment>
<keyword evidence="10 20" id="KW-0677">Repeat</keyword>
<comment type="similarity">
    <text evidence="5 20">In the N-terminal section; belongs to the N-acetylglucosamine-1-phosphate uridyltransferase family.</text>
</comment>
<dbReference type="Gene3D" id="3.90.550.10">
    <property type="entry name" value="Spore Coat Polysaccharide Biosynthesis Protein SpsA, Chain A"/>
    <property type="match status" value="1"/>
</dbReference>
<feature type="binding site" evidence="20">
    <location>
        <position position="167"/>
    </location>
    <ligand>
        <name>UDP-N-acetyl-alpha-D-glucosamine</name>
        <dbReference type="ChEBI" id="CHEBI:57705"/>
    </ligand>
</feature>
<evidence type="ECO:0000256" key="19">
    <source>
        <dbReference type="ARBA" id="ARBA00049628"/>
    </source>
</evidence>
<evidence type="ECO:0000256" key="12">
    <source>
        <dbReference type="ARBA" id="ARBA00022960"/>
    </source>
</evidence>
<dbReference type="Pfam" id="PF00132">
    <property type="entry name" value="Hexapep"/>
    <property type="match status" value="1"/>
</dbReference>
<feature type="region of interest" description="Linker" evidence="20">
    <location>
        <begin position="228"/>
        <end position="248"/>
    </location>
</feature>
<evidence type="ECO:0000256" key="1">
    <source>
        <dbReference type="ARBA" id="ARBA00004496"/>
    </source>
</evidence>
<evidence type="ECO:0000256" key="4">
    <source>
        <dbReference type="ARBA" id="ARBA00007707"/>
    </source>
</evidence>
<evidence type="ECO:0000256" key="20">
    <source>
        <dbReference type="HAMAP-Rule" id="MF_01631"/>
    </source>
</evidence>
<dbReference type="eggNOG" id="COG1207">
    <property type="taxonomic scope" value="Bacteria"/>
</dbReference>
<dbReference type="Gene3D" id="2.160.10.10">
    <property type="entry name" value="Hexapeptide repeat proteins"/>
    <property type="match status" value="1"/>
</dbReference>
<feature type="domain" description="Nucleotidyl transferase" evidence="21">
    <location>
        <begin position="3"/>
        <end position="211"/>
    </location>
</feature>
<dbReference type="EC" id="2.7.7.23" evidence="20"/>
<protein>
    <recommendedName>
        <fullName evidence="20">Bifunctional protein GlmU</fullName>
    </recommendedName>
    <domain>
        <recommendedName>
            <fullName evidence="20">UDP-N-acetylglucosamine pyrophosphorylase</fullName>
            <ecNumber evidence="20">2.7.7.23</ecNumber>
        </recommendedName>
        <alternativeName>
            <fullName evidence="20">N-acetylglucosamine-1-phosphate uridyltransferase</fullName>
        </alternativeName>
    </domain>
    <domain>
        <recommendedName>
            <fullName evidence="20">Glucosamine-1-phosphate N-acetyltransferase</fullName>
            <ecNumber evidence="20">2.3.1.157</ecNumber>
        </recommendedName>
    </domain>
</protein>
<evidence type="ECO:0000256" key="5">
    <source>
        <dbReference type="ARBA" id="ARBA00007947"/>
    </source>
</evidence>
<name>E0E3G3_9FIRM</name>
<dbReference type="EMBL" id="ADGQ01000056">
    <property type="protein sequence ID" value="EFM64590.1"/>
    <property type="molecule type" value="Genomic_DNA"/>
</dbReference>
<feature type="binding site" evidence="20">
    <location>
        <position position="374"/>
    </location>
    <ligand>
        <name>UDP-N-acetyl-alpha-D-glucosamine</name>
        <dbReference type="ChEBI" id="CHEBI:57705"/>
    </ligand>
</feature>
<dbReference type="InterPro" id="IPR001451">
    <property type="entry name" value="Hexapep"/>
</dbReference>
<dbReference type="UniPathway" id="UPA00113">
    <property type="reaction ID" value="UER00532"/>
</dbReference>
<dbReference type="UniPathway" id="UPA00973"/>
<feature type="binding site" evidence="20">
    <location>
        <begin position="383"/>
        <end position="384"/>
    </location>
    <ligand>
        <name>acetyl-CoA</name>
        <dbReference type="ChEBI" id="CHEBI:57288"/>
    </ligand>
</feature>
<feature type="binding site" evidence="20">
    <location>
        <position position="225"/>
    </location>
    <ligand>
        <name>UDP-N-acetyl-alpha-D-glucosamine</name>
        <dbReference type="ChEBI" id="CHEBI:57705"/>
    </ligand>
</feature>
<keyword evidence="15 20" id="KW-0012">Acyltransferase</keyword>
<keyword evidence="14 20" id="KW-0511">Multifunctional enzyme</keyword>
<evidence type="ECO:0000256" key="3">
    <source>
        <dbReference type="ARBA" id="ARBA00005208"/>
    </source>
</evidence>
<feature type="binding site" evidence="20">
    <location>
        <position position="71"/>
    </location>
    <ligand>
        <name>UDP-N-acetyl-alpha-D-glucosamine</name>
        <dbReference type="ChEBI" id="CHEBI:57705"/>
    </ligand>
</feature>
<dbReference type="GO" id="GO:0008360">
    <property type="term" value="P:regulation of cell shape"/>
    <property type="evidence" value="ECO:0007669"/>
    <property type="project" value="UniProtKB-KW"/>
</dbReference>
<dbReference type="SUPFAM" id="SSF53448">
    <property type="entry name" value="Nucleotide-diphospho-sugar transferases"/>
    <property type="match status" value="1"/>
</dbReference>
<feature type="region of interest" description="Pyrophosphorylase" evidence="20">
    <location>
        <begin position="1"/>
        <end position="227"/>
    </location>
</feature>
<evidence type="ECO:0000256" key="17">
    <source>
        <dbReference type="ARBA" id="ARBA00048247"/>
    </source>
</evidence>
<dbReference type="PANTHER" id="PTHR43584">
    <property type="entry name" value="NUCLEOTIDYL TRANSFERASE"/>
    <property type="match status" value="1"/>
</dbReference>
<organism evidence="22 23">
    <name type="scientific">Peptostreptococcus stomatis DSM 17678</name>
    <dbReference type="NCBI Taxonomy" id="596315"/>
    <lineage>
        <taxon>Bacteria</taxon>
        <taxon>Bacillati</taxon>
        <taxon>Bacillota</taxon>
        <taxon>Clostridia</taxon>
        <taxon>Peptostreptococcales</taxon>
        <taxon>Peptostreptococcaceae</taxon>
        <taxon>Peptostreptococcus</taxon>
    </lineage>
</organism>
<dbReference type="InterPro" id="IPR029044">
    <property type="entry name" value="Nucleotide-diphossugar_trans"/>
</dbReference>
<dbReference type="InterPro" id="IPR011004">
    <property type="entry name" value="Trimer_LpxA-like_sf"/>
</dbReference>
<dbReference type="CDD" id="cd03353">
    <property type="entry name" value="LbH_GlmU_C"/>
    <property type="match status" value="1"/>
</dbReference>
<dbReference type="NCBIfam" id="NF010934">
    <property type="entry name" value="PRK14354.1"/>
    <property type="match status" value="1"/>
</dbReference>
<evidence type="ECO:0000256" key="11">
    <source>
        <dbReference type="ARBA" id="ARBA00022842"/>
    </source>
</evidence>
<proteinExistence type="inferred from homology"/>
<keyword evidence="7 20" id="KW-0808">Transferase</keyword>
<dbReference type="PROSITE" id="PS00101">
    <property type="entry name" value="HEXAPEP_TRANSFERASES"/>
    <property type="match status" value="1"/>
</dbReference>
<evidence type="ECO:0000256" key="6">
    <source>
        <dbReference type="ARBA" id="ARBA00022490"/>
    </source>
</evidence>
<feature type="binding site" evidence="20">
    <location>
        <begin position="76"/>
        <end position="77"/>
    </location>
    <ligand>
        <name>UDP-N-acetyl-alpha-D-glucosamine</name>
        <dbReference type="ChEBI" id="CHEBI:57705"/>
    </ligand>
</feature>
<comment type="caution">
    <text evidence="22">The sequence shown here is derived from an EMBL/GenBank/DDBJ whole genome shotgun (WGS) entry which is preliminary data.</text>
</comment>
<keyword evidence="13 20" id="KW-0573">Peptidoglycan synthesis</keyword>
<comment type="catalytic activity">
    <reaction evidence="17 20">
        <text>alpha-D-glucosamine 1-phosphate + acetyl-CoA = N-acetyl-alpha-D-glucosamine 1-phosphate + CoA + H(+)</text>
        <dbReference type="Rhea" id="RHEA:13725"/>
        <dbReference type="ChEBI" id="CHEBI:15378"/>
        <dbReference type="ChEBI" id="CHEBI:57287"/>
        <dbReference type="ChEBI" id="CHEBI:57288"/>
        <dbReference type="ChEBI" id="CHEBI:57776"/>
        <dbReference type="ChEBI" id="CHEBI:58516"/>
        <dbReference type="EC" id="2.3.1.157"/>
    </reaction>
</comment>
<dbReference type="STRING" id="596315.HMPREF0634_1577"/>
<dbReference type="GO" id="GO:0071555">
    <property type="term" value="P:cell wall organization"/>
    <property type="evidence" value="ECO:0007669"/>
    <property type="project" value="UniProtKB-KW"/>
</dbReference>
<dbReference type="AlphaFoldDB" id="E0E3G3"/>
<comment type="pathway">
    <text evidence="20">Bacterial outer membrane biogenesis; LPS lipid A biosynthesis.</text>
</comment>
<comment type="caution">
    <text evidence="20">Lacks conserved residue(s) required for the propagation of feature annotation.</text>
</comment>
<evidence type="ECO:0000256" key="13">
    <source>
        <dbReference type="ARBA" id="ARBA00022984"/>
    </source>
</evidence>
<feature type="binding site" evidence="20">
    <location>
        <position position="100"/>
    </location>
    <ligand>
        <name>Mg(2+)</name>
        <dbReference type="ChEBI" id="CHEBI:18420"/>
    </ligand>
</feature>
<evidence type="ECO:0000313" key="23">
    <source>
        <dbReference type="Proteomes" id="UP000003244"/>
    </source>
</evidence>
<dbReference type="InterPro" id="IPR038009">
    <property type="entry name" value="GlmU_C_LbH"/>
</dbReference>
<dbReference type="PANTHER" id="PTHR43584:SF3">
    <property type="entry name" value="BIFUNCTIONAL PROTEIN GLMU"/>
    <property type="match status" value="1"/>
</dbReference>
<evidence type="ECO:0000256" key="16">
    <source>
        <dbReference type="ARBA" id="ARBA00023316"/>
    </source>
</evidence>
<feature type="binding site" evidence="20">
    <location>
        <position position="152"/>
    </location>
    <ligand>
        <name>UDP-N-acetyl-alpha-D-glucosamine</name>
        <dbReference type="ChEBI" id="CHEBI:57705"/>
    </ligand>
</feature>
<feature type="binding site" evidence="20">
    <location>
        <position position="137"/>
    </location>
    <ligand>
        <name>UDP-N-acetyl-alpha-D-glucosamine</name>
        <dbReference type="ChEBI" id="CHEBI:57705"/>
    </ligand>
</feature>
<feature type="binding site" evidence="20">
    <location>
        <position position="420"/>
    </location>
    <ligand>
        <name>acetyl-CoA</name>
        <dbReference type="ChEBI" id="CHEBI:57288"/>
    </ligand>
</feature>
<dbReference type="OrthoDB" id="9775031at2"/>
<dbReference type="NCBIfam" id="TIGR01173">
    <property type="entry name" value="glmU"/>
    <property type="match status" value="1"/>
</dbReference>
<dbReference type="GO" id="GO:0000287">
    <property type="term" value="F:magnesium ion binding"/>
    <property type="evidence" value="ECO:0007669"/>
    <property type="project" value="UniProtKB-UniRule"/>
</dbReference>
<evidence type="ECO:0000256" key="9">
    <source>
        <dbReference type="ARBA" id="ARBA00022723"/>
    </source>
</evidence>
<feature type="binding site" evidence="20">
    <location>
        <position position="348"/>
    </location>
    <ligand>
        <name>UDP-N-acetyl-alpha-D-glucosamine</name>
        <dbReference type="ChEBI" id="CHEBI:57705"/>
    </ligand>
</feature>
<evidence type="ECO:0000256" key="7">
    <source>
        <dbReference type="ARBA" id="ARBA00022679"/>
    </source>
</evidence>
<feature type="binding site" evidence="20">
    <location>
        <position position="402"/>
    </location>
    <ligand>
        <name>acetyl-CoA</name>
        <dbReference type="ChEBI" id="CHEBI:57288"/>
    </ligand>
</feature>
<feature type="binding site" evidence="20">
    <location>
        <position position="330"/>
    </location>
    <ligand>
        <name>UDP-N-acetyl-alpha-D-glucosamine</name>
        <dbReference type="ChEBI" id="CHEBI:57705"/>
    </ligand>
</feature>
<keyword evidence="9 20" id="KW-0479">Metal-binding</keyword>
<feature type="binding site" evidence="20">
    <location>
        <position position="21"/>
    </location>
    <ligand>
        <name>UDP-N-acetyl-alpha-D-glucosamine</name>
        <dbReference type="ChEBI" id="CHEBI:57705"/>
    </ligand>
</feature>
<evidence type="ECO:0000256" key="10">
    <source>
        <dbReference type="ARBA" id="ARBA00022737"/>
    </source>
</evidence>
<evidence type="ECO:0000256" key="8">
    <source>
        <dbReference type="ARBA" id="ARBA00022695"/>
    </source>
</evidence>
<dbReference type="GO" id="GO:0009252">
    <property type="term" value="P:peptidoglycan biosynthetic process"/>
    <property type="evidence" value="ECO:0007669"/>
    <property type="project" value="UniProtKB-UniRule"/>
</dbReference>
<dbReference type="CDD" id="cd02540">
    <property type="entry name" value="GT2_GlmU_N_bac"/>
    <property type="match status" value="1"/>
</dbReference>
<keyword evidence="23" id="KW-1185">Reference proteome</keyword>
<comment type="subcellular location">
    <subcellularLocation>
        <location evidence="1 20">Cytoplasm</location>
    </subcellularLocation>
</comment>
<comment type="similarity">
    <text evidence="4 20">In the C-terminal section; belongs to the transferase hexapeptide repeat family.</text>
</comment>
<dbReference type="GO" id="GO:0005737">
    <property type="term" value="C:cytoplasm"/>
    <property type="evidence" value="ECO:0007669"/>
    <property type="project" value="UniProtKB-SubCell"/>
</dbReference>
<reference evidence="22 23" key="1">
    <citation type="submission" date="2010-08" db="EMBL/GenBank/DDBJ databases">
        <authorList>
            <person name="Harkins D.M."/>
            <person name="Madupu R."/>
            <person name="Durkin A.S."/>
            <person name="Torralba M."/>
            <person name="Methe B."/>
            <person name="Sutton G.G."/>
            <person name="Nelson K.E."/>
        </authorList>
    </citation>
    <scope>NUCLEOTIDE SEQUENCE [LARGE SCALE GENOMIC DNA]</scope>
    <source>
        <strain evidence="22 23">DSM 17678</strain>
    </source>
</reference>
<keyword evidence="8 20" id="KW-0548">Nucleotidyltransferase</keyword>
<feature type="binding site" evidence="20">
    <location>
        <position position="437"/>
    </location>
    <ligand>
        <name>acetyl-CoA</name>
        <dbReference type="ChEBI" id="CHEBI:57288"/>
    </ligand>
</feature>
<dbReference type="InterPro" id="IPR005835">
    <property type="entry name" value="NTP_transferase_dom"/>
</dbReference>
<feature type="active site" description="Proton acceptor" evidence="20">
    <location>
        <position position="360"/>
    </location>
</feature>
<evidence type="ECO:0000313" key="22">
    <source>
        <dbReference type="EMBL" id="EFM64590.1"/>
    </source>
</evidence>
<evidence type="ECO:0000256" key="2">
    <source>
        <dbReference type="ARBA" id="ARBA00005166"/>
    </source>
</evidence>
<feature type="binding site" evidence="20">
    <location>
        <position position="225"/>
    </location>
    <ligand>
        <name>Mg(2+)</name>
        <dbReference type="ChEBI" id="CHEBI:18420"/>
    </ligand>
</feature>
<accession>E0E3G3</accession>
<dbReference type="GO" id="GO:0016020">
    <property type="term" value="C:membrane"/>
    <property type="evidence" value="ECO:0007669"/>
    <property type="project" value="GOC"/>
</dbReference>
<dbReference type="GO" id="GO:0006048">
    <property type="term" value="P:UDP-N-acetylglucosamine biosynthetic process"/>
    <property type="evidence" value="ECO:0007669"/>
    <property type="project" value="UniProtKB-UniPathway"/>
</dbReference>
<keyword evidence="16 20" id="KW-0961">Cell wall biogenesis/degradation</keyword>
<gene>
    <name evidence="20 22" type="primary">glmU</name>
    <name evidence="22" type="ORF">HMPREF0634_1577</name>
</gene>
<evidence type="ECO:0000259" key="21">
    <source>
        <dbReference type="Pfam" id="PF00483"/>
    </source>
</evidence>
<dbReference type="InterPro" id="IPR018357">
    <property type="entry name" value="Hexapep_transf_CS"/>
</dbReference>
<dbReference type="Pfam" id="PF00483">
    <property type="entry name" value="NTP_transferase"/>
    <property type="match status" value="1"/>
</dbReference>
<comment type="pathway">
    <text evidence="2 20">Nucleotide-sugar biosynthesis; UDP-N-acetyl-alpha-D-glucosamine biosynthesis; N-acetyl-alpha-D-glucosamine 1-phosphate from alpha-D-glucosamine 6-phosphate (route II): step 2/2.</text>
</comment>
<dbReference type="HAMAP" id="MF_01631">
    <property type="entry name" value="GlmU"/>
    <property type="match status" value="1"/>
</dbReference>
<dbReference type="InterPro" id="IPR005882">
    <property type="entry name" value="Bifunctional_GlmU"/>
</dbReference>
<dbReference type="RefSeq" id="WP_007789657.1">
    <property type="nucleotide sequence ID" value="NZ_ADGQ01000056.1"/>
</dbReference>
<dbReference type="GO" id="GO:0009245">
    <property type="term" value="P:lipid A biosynthetic process"/>
    <property type="evidence" value="ECO:0007669"/>
    <property type="project" value="UniProtKB-UniRule"/>
</dbReference>
<evidence type="ECO:0000256" key="14">
    <source>
        <dbReference type="ARBA" id="ARBA00023268"/>
    </source>
</evidence>
<sequence>MKKAIILAAGKGTRMKSIHPKVVHQVCGKAMVNHVIDAARSAGVGETVVVLGHGIDEVRATVGEDVKIAVQTEQLGTGHAVMMADEYMGLDDTIMVLCGDTPLIEADTLEKFFAFHDEGGYAVSVLTTAVDDPRGYGRIIRDDQDRLLRIVEQKDANDQERAVKEINSGIYCFNGKYLKESLAKVDNNNAQGEYYLPDTIELIRNAGGLAGAYQGATIEELMGVNSRLQLSEAEATMRKRINERHMVNGVTIIDVASTYIDADVEIGSDTIVLPGCMLTRGSKIGSSCKIGPHTSIENSTIGDNTSVKKSEVIDARVGDNTNVGPFAYLRPKADIGNNCKIGDFVEVKNASFGDGSKASHLSYIGDAEVGKNVNIGCGVVFVNYDGKNKFRSIVKDNAFVGSNSNLVAPVIVEEDTFIATGSTITDDIPVGCLAIARQRQELKVGWVEKKRKRDAENSVKKDK</sequence>
<evidence type="ECO:0000256" key="18">
    <source>
        <dbReference type="ARBA" id="ARBA00048493"/>
    </source>
</evidence>
<comment type="cofactor">
    <cofactor evidence="20">
        <name>Mg(2+)</name>
        <dbReference type="ChEBI" id="CHEBI:18420"/>
    </cofactor>
    <text evidence="20">Binds 1 Mg(2+) ion per subunit.</text>
</comment>
<comment type="subunit">
    <text evidence="20">Homotrimer.</text>
</comment>
<keyword evidence="12 20" id="KW-0133">Cell shape</keyword>
<dbReference type="GO" id="GO:0019134">
    <property type="term" value="F:glucosamine-1-phosphate N-acetyltransferase activity"/>
    <property type="evidence" value="ECO:0007669"/>
    <property type="project" value="UniProtKB-UniRule"/>
</dbReference>
<feature type="binding site" evidence="20">
    <location>
        <begin position="7"/>
        <end position="10"/>
    </location>
    <ligand>
        <name>UDP-N-acetyl-alpha-D-glucosamine</name>
        <dbReference type="ChEBI" id="CHEBI:57705"/>
    </ligand>
</feature>
<keyword evidence="6 20" id="KW-0963">Cytoplasm</keyword>
<feature type="binding site" evidence="20">
    <location>
        <position position="363"/>
    </location>
    <ligand>
        <name>UDP-N-acetyl-alpha-D-glucosamine</name>
        <dbReference type="ChEBI" id="CHEBI:57705"/>
    </ligand>
</feature>
<dbReference type="GO" id="GO:0000902">
    <property type="term" value="P:cell morphogenesis"/>
    <property type="evidence" value="ECO:0007669"/>
    <property type="project" value="UniProtKB-UniRule"/>
</dbReference>
<dbReference type="SUPFAM" id="SSF51161">
    <property type="entry name" value="Trimeric LpxA-like enzymes"/>
    <property type="match status" value="1"/>
</dbReference>
<comment type="pathway">
    <text evidence="3 20">Nucleotide-sugar biosynthesis; UDP-N-acetyl-alpha-D-glucosamine biosynthesis; UDP-N-acetyl-alpha-D-glucosamine from N-acetyl-alpha-D-glucosamine 1-phosphate: step 1/1.</text>
</comment>
<evidence type="ECO:0000256" key="15">
    <source>
        <dbReference type="ARBA" id="ARBA00023315"/>
    </source>
</evidence>